<dbReference type="PATRIC" id="fig|45658.7.peg.2035"/>
<dbReference type="GO" id="GO:0006950">
    <property type="term" value="P:response to stress"/>
    <property type="evidence" value="ECO:0007669"/>
    <property type="project" value="UniProtKB-ARBA"/>
</dbReference>
<dbReference type="Gene3D" id="3.40.30.10">
    <property type="entry name" value="Glutaredoxin"/>
    <property type="match status" value="1"/>
</dbReference>
<dbReference type="PANTHER" id="PTHR45663:SF11">
    <property type="entry name" value="GEO12009P1"/>
    <property type="match status" value="1"/>
</dbReference>
<evidence type="ECO:0000313" key="2">
    <source>
        <dbReference type="EMBL" id="ANU37163.1"/>
    </source>
</evidence>
<dbReference type="Gene3D" id="1.25.40.10">
    <property type="entry name" value="Tetratricopeptide repeat domain"/>
    <property type="match status" value="2"/>
</dbReference>
<dbReference type="Pfam" id="PF14559">
    <property type="entry name" value="TPR_19"/>
    <property type="match status" value="1"/>
</dbReference>
<dbReference type="AlphaFoldDB" id="A0A1C7FCJ4"/>
<dbReference type="GeneID" id="96872947"/>
<keyword evidence="3" id="KW-1185">Reference proteome</keyword>
<dbReference type="InterPro" id="IPR013766">
    <property type="entry name" value="Thioredoxin_domain"/>
</dbReference>
<dbReference type="STRING" id="45658.VSVS12_00941"/>
<dbReference type="PANTHER" id="PTHR45663">
    <property type="entry name" value="GEO12009P1"/>
    <property type="match status" value="1"/>
</dbReference>
<reference evidence="2 3" key="1">
    <citation type="submission" date="2016-07" db="EMBL/GenBank/DDBJ databases">
        <title>Genome sequencing of Vibrio scophthalmi strain VS-05, an isolated from Paralichthys olivaceus.</title>
        <authorList>
            <person name="Han H.-J."/>
        </authorList>
    </citation>
    <scope>NUCLEOTIDE SEQUENCE [LARGE SCALE GENOMIC DNA]</scope>
    <source>
        <strain evidence="2 3">VS-05</strain>
    </source>
</reference>
<dbReference type="InterPro" id="IPR011990">
    <property type="entry name" value="TPR-like_helical_dom_sf"/>
</dbReference>
<dbReference type="InterPro" id="IPR036249">
    <property type="entry name" value="Thioredoxin-like_sf"/>
</dbReference>
<dbReference type="Proteomes" id="UP000092528">
    <property type="component" value="Chromosome 1"/>
</dbReference>
<dbReference type="Pfam" id="PF14561">
    <property type="entry name" value="TPR_20"/>
    <property type="match status" value="1"/>
</dbReference>
<dbReference type="CDD" id="cd02956">
    <property type="entry name" value="ybbN"/>
    <property type="match status" value="1"/>
</dbReference>
<dbReference type="GO" id="GO:0045454">
    <property type="term" value="P:cell redox homeostasis"/>
    <property type="evidence" value="ECO:0007669"/>
    <property type="project" value="TreeGrafter"/>
</dbReference>
<dbReference type="GO" id="GO:0015035">
    <property type="term" value="F:protein-disulfide reductase activity"/>
    <property type="evidence" value="ECO:0007669"/>
    <property type="project" value="TreeGrafter"/>
</dbReference>
<dbReference type="SUPFAM" id="SSF48452">
    <property type="entry name" value="TPR-like"/>
    <property type="match status" value="1"/>
</dbReference>
<evidence type="ECO:0000313" key="3">
    <source>
        <dbReference type="Proteomes" id="UP000092528"/>
    </source>
</evidence>
<sequence>MQSPFIVELNQQNFMPVLESSRQTPLLIHFWAPMSQESSDIIPQLQQLAQNYNGAFTLALLNCEQEQGIAAQFGVQTLPTIALFSEGQPVDGMGGPQPISAIEEMLNRHLPSQDALTMNRALQLVAAGEHTQALPLLKSLPEELLVKGEVKLALAACYLETQDFTLAAEQLQHIPLEYQDNDYKSLIAKLELHNQAANSPEIQSLESAFAQDQDNAKLALDLALNYHNVNRDEEALELIWRFIVKNLNALDGEMKKTFMDILSALGQGNPLAAQYRRQLYSILY</sequence>
<dbReference type="EMBL" id="CP016414">
    <property type="protein sequence ID" value="ANU37163.1"/>
    <property type="molecule type" value="Genomic_DNA"/>
</dbReference>
<evidence type="ECO:0000259" key="1">
    <source>
        <dbReference type="PROSITE" id="PS51352"/>
    </source>
</evidence>
<feature type="domain" description="Thioredoxin" evidence="1">
    <location>
        <begin position="1"/>
        <end position="111"/>
    </location>
</feature>
<dbReference type="PROSITE" id="PS51352">
    <property type="entry name" value="THIOREDOXIN_2"/>
    <property type="match status" value="1"/>
</dbReference>
<dbReference type="RefSeq" id="WP_065545611.1">
    <property type="nucleotide sequence ID" value="NZ_CP016414.1"/>
</dbReference>
<accession>A0A1C7FCJ4</accession>
<dbReference type="Pfam" id="PF00085">
    <property type="entry name" value="Thioredoxin"/>
    <property type="match status" value="1"/>
</dbReference>
<dbReference type="GO" id="GO:0005829">
    <property type="term" value="C:cytosol"/>
    <property type="evidence" value="ECO:0007669"/>
    <property type="project" value="TreeGrafter"/>
</dbReference>
<protein>
    <submittedName>
        <fullName evidence="2">Thioredoxin</fullName>
    </submittedName>
</protein>
<gene>
    <name evidence="2" type="ORF">VSVS05_02059</name>
</gene>
<dbReference type="SUPFAM" id="SSF52833">
    <property type="entry name" value="Thioredoxin-like"/>
    <property type="match status" value="1"/>
</dbReference>
<name>A0A1C7FCJ4_9VIBR</name>
<proteinExistence type="predicted"/>
<organism evidence="2 3">
    <name type="scientific">Vibrio scophthalmi</name>
    <dbReference type="NCBI Taxonomy" id="45658"/>
    <lineage>
        <taxon>Bacteria</taxon>
        <taxon>Pseudomonadati</taxon>
        <taxon>Pseudomonadota</taxon>
        <taxon>Gammaproteobacteria</taxon>
        <taxon>Vibrionales</taxon>
        <taxon>Vibrionaceae</taxon>
        <taxon>Vibrio</taxon>
    </lineage>
</organism>